<dbReference type="InterPro" id="IPR010656">
    <property type="entry name" value="DctM"/>
</dbReference>
<dbReference type="AlphaFoldDB" id="A0A1I3EL98"/>
<keyword evidence="5" id="KW-1185">Reference proteome</keyword>
<evidence type="ECO:0000313" key="5">
    <source>
        <dbReference type="Proteomes" id="UP000183635"/>
    </source>
</evidence>
<dbReference type="Proteomes" id="UP000183635">
    <property type="component" value="Unassembled WGS sequence"/>
</dbReference>
<organism evidence="4 5">
    <name type="scientific">Paracoccus aminovorans</name>
    <dbReference type="NCBI Taxonomy" id="34004"/>
    <lineage>
        <taxon>Bacteria</taxon>
        <taxon>Pseudomonadati</taxon>
        <taxon>Pseudomonadota</taxon>
        <taxon>Alphaproteobacteria</taxon>
        <taxon>Rhodobacterales</taxon>
        <taxon>Paracoccaceae</taxon>
        <taxon>Paracoccus</taxon>
    </lineage>
</organism>
<keyword evidence="1" id="KW-1003">Cell membrane</keyword>
<accession>A0A1I3EL98</accession>
<gene>
    <name evidence="4" type="ORF">SAMN04488021_15016</name>
</gene>
<feature type="transmembrane region" description="Helical" evidence="2">
    <location>
        <begin position="216"/>
        <end position="238"/>
    </location>
</feature>
<dbReference type="NCBIfam" id="TIGR02123">
    <property type="entry name" value="TRAP_fused"/>
    <property type="match status" value="1"/>
</dbReference>
<feature type="transmembrane region" description="Helical" evidence="2">
    <location>
        <begin position="318"/>
        <end position="336"/>
    </location>
</feature>
<sequence>MRPSFGRIPWPLNCTAGIPHDPDHPQLSEDQLRALEEEYDPEARFRTVTRPVAILTGVILFLLSCYHFYTAGFGIPRATTHRGLHMGVSLFVIFLSFSALAKNRHKTDGFAILGVPVTDWILAIGGAVSAFYVPWIYDQLQFRVGNPLPIDIAMGTVLLVVLMEAVRRSMGWPLPVIAALFICYAYFGKSMPGILVHPGADWRTIINHLYLTSQGIYGTALGVIATYVFHFVLFGVMAQKIGLGQLFIDLATALAGRFAGGPAKVSVISSAMLGTISGSSIANTVTTGALTIPAMIKIGFKRHFAAAVEAASSTGGQITPPVMGAVAFLMVEYLGIPLRTILIAAIVPAFMHFFGVLVQVHLEAKRLGIRGLRQEELPKAWKVLREGWLSVFPLVLLVWMLMSGRTPFLSAFWAITACIVVYLIQRIMAAGILEGIRETGAGIYDGFVSGARQSLAVTAAAALVGVVIGIVTLTGVGFKIAFMVTSVAANWAAGLHGLLAGLPFELFSIQTLTLLFTLLMTAVVCVLMGCGVPTTANYIIMVAVAAPVLGMMNVEPLVAHFFVFYFGVLADVTPPVALAAYAGAGIAGANGFKAGNTAFRLSMGKAMVPFVFVFSPSLLLVTQSFTLPDFLLAFTGAVLGIVALSAAITNWLLGPLLLVERMLLPIAALMMIAPEMISTAIGAAILGLVVLRQYFAERTGPGQASAA</sequence>
<reference evidence="4 5" key="1">
    <citation type="submission" date="2016-10" db="EMBL/GenBank/DDBJ databases">
        <authorList>
            <person name="de Groot N.N."/>
        </authorList>
    </citation>
    <scope>NUCLEOTIDE SEQUENCE [LARGE SCALE GENOMIC DNA]</scope>
    <source>
        <strain evidence="4 5">DSM 8537</strain>
    </source>
</reference>
<feature type="transmembrane region" description="Helical" evidence="2">
    <location>
        <begin position="602"/>
        <end position="621"/>
    </location>
</feature>
<feature type="transmembrane region" description="Helical" evidence="2">
    <location>
        <begin position="170"/>
        <end position="187"/>
    </location>
</feature>
<keyword evidence="2" id="KW-0812">Transmembrane</keyword>
<name>A0A1I3EL98_9RHOB</name>
<dbReference type="GO" id="GO:0005886">
    <property type="term" value="C:plasma membrane"/>
    <property type="evidence" value="ECO:0007669"/>
    <property type="project" value="UniProtKB-SubCell"/>
</dbReference>
<feature type="transmembrane region" description="Helical" evidence="2">
    <location>
        <begin position="665"/>
        <end position="691"/>
    </location>
</feature>
<feature type="transmembrane region" description="Helical" evidence="2">
    <location>
        <begin position="342"/>
        <end position="362"/>
    </location>
</feature>
<keyword evidence="2" id="KW-1133">Transmembrane helix</keyword>
<feature type="transmembrane region" description="Helical" evidence="2">
    <location>
        <begin position="561"/>
        <end position="582"/>
    </location>
</feature>
<dbReference type="GO" id="GO:0022857">
    <property type="term" value="F:transmembrane transporter activity"/>
    <property type="evidence" value="ECO:0007669"/>
    <property type="project" value="UniProtKB-UniRule"/>
</dbReference>
<feature type="transmembrane region" description="Helical" evidence="2">
    <location>
        <begin position="52"/>
        <end position="71"/>
    </location>
</feature>
<feature type="transmembrane region" description="Helical" evidence="2">
    <location>
        <begin position="408"/>
        <end position="433"/>
    </location>
</feature>
<evidence type="ECO:0000313" key="4">
    <source>
        <dbReference type="EMBL" id="SFH99756.1"/>
    </source>
</evidence>
<dbReference type="InterPro" id="IPR011853">
    <property type="entry name" value="TRAP_DctM-Dct_fused"/>
</dbReference>
<keyword evidence="1" id="KW-0997">Cell inner membrane</keyword>
<keyword evidence="2" id="KW-0472">Membrane</keyword>
<feature type="transmembrane region" description="Helical" evidence="2">
    <location>
        <begin position="83"/>
        <end position="101"/>
    </location>
</feature>
<feature type="transmembrane region" description="Helical" evidence="2">
    <location>
        <begin position="454"/>
        <end position="474"/>
    </location>
</feature>
<protein>
    <submittedName>
        <fullName evidence="4">TRAP transporter, 4TM/12TM fusion protein</fullName>
    </submittedName>
</protein>
<dbReference type="EMBL" id="FOPU01000050">
    <property type="protein sequence ID" value="SFH99756.1"/>
    <property type="molecule type" value="Genomic_DNA"/>
</dbReference>
<feature type="transmembrane region" description="Helical" evidence="2">
    <location>
        <begin position="383"/>
        <end position="402"/>
    </location>
</feature>
<feature type="transmembrane region" description="Helical" evidence="2">
    <location>
        <begin position="144"/>
        <end position="163"/>
    </location>
</feature>
<comment type="subcellular location">
    <subcellularLocation>
        <location evidence="1">Cell inner membrane</location>
        <topology evidence="1">Multi-pass membrane protein</topology>
    </subcellularLocation>
</comment>
<dbReference type="PANTHER" id="PTHR43849:SF2">
    <property type="entry name" value="BLL3936 PROTEIN"/>
    <property type="match status" value="1"/>
</dbReference>
<feature type="transmembrane region" description="Helical" evidence="2">
    <location>
        <begin position="480"/>
        <end position="499"/>
    </location>
</feature>
<evidence type="ECO:0000256" key="1">
    <source>
        <dbReference type="RuleBase" id="RU369079"/>
    </source>
</evidence>
<feature type="transmembrane region" description="Helical" evidence="2">
    <location>
        <begin position="630"/>
        <end position="653"/>
    </location>
</feature>
<dbReference type="Pfam" id="PF06808">
    <property type="entry name" value="DctM"/>
    <property type="match status" value="1"/>
</dbReference>
<dbReference type="PANTHER" id="PTHR43849">
    <property type="entry name" value="BLL3936 PROTEIN"/>
    <property type="match status" value="1"/>
</dbReference>
<feature type="transmembrane region" description="Helical" evidence="2">
    <location>
        <begin position="535"/>
        <end position="554"/>
    </location>
</feature>
<comment type="function">
    <text evidence="1">Part of the tripartite ATP-independent periplasmic (TRAP) transport system.</text>
</comment>
<feature type="domain" description="TRAP C4-dicarboxylate transport system permease DctM subunit" evidence="3">
    <location>
        <begin position="158"/>
        <end position="623"/>
    </location>
</feature>
<keyword evidence="1" id="KW-0813">Transport</keyword>
<proteinExistence type="predicted"/>
<feature type="transmembrane region" description="Helical" evidence="2">
    <location>
        <begin position="511"/>
        <end position="529"/>
    </location>
</feature>
<evidence type="ECO:0000259" key="3">
    <source>
        <dbReference type="Pfam" id="PF06808"/>
    </source>
</evidence>
<evidence type="ECO:0000256" key="2">
    <source>
        <dbReference type="SAM" id="Phobius"/>
    </source>
</evidence>
<feature type="transmembrane region" description="Helical" evidence="2">
    <location>
        <begin position="110"/>
        <end position="132"/>
    </location>
</feature>
<dbReference type="STRING" id="34004.SAMN04488021_15016"/>